<keyword evidence="1" id="KW-0812">Transmembrane</keyword>
<proteinExistence type="predicted"/>
<organism evidence="3 4">
    <name type="scientific">Lutibaculum baratangense AMV1</name>
    <dbReference type="NCBI Taxonomy" id="631454"/>
    <lineage>
        <taxon>Bacteria</taxon>
        <taxon>Pseudomonadati</taxon>
        <taxon>Pseudomonadota</taxon>
        <taxon>Alphaproteobacteria</taxon>
        <taxon>Hyphomicrobiales</taxon>
        <taxon>Tepidamorphaceae</taxon>
        <taxon>Lutibaculum</taxon>
    </lineage>
</organism>
<name>V4RVC7_9HYPH</name>
<sequence>MMKNGIWRRRLLRLLKRGRRCDRGMAAVEFAVIAPLLSITLLGVVDVAWLALQRSDMHSAVRTGGQYFMAGGLDLSEAEAIIRGSWTQAPENATVTITQFCRCGPVDCPCNVACPDGSVPDAFTKVVISAPLETIFQKEEIVYVDTIRIR</sequence>
<comment type="caution">
    <text evidence="3">The sequence shown here is derived from an EMBL/GenBank/DDBJ whole genome shotgun (WGS) entry which is preliminary data.</text>
</comment>
<evidence type="ECO:0000259" key="2">
    <source>
        <dbReference type="Pfam" id="PF07811"/>
    </source>
</evidence>
<dbReference type="eggNOG" id="COG4961">
    <property type="taxonomic scope" value="Bacteria"/>
</dbReference>
<dbReference type="Pfam" id="PF07811">
    <property type="entry name" value="TadE"/>
    <property type="match status" value="1"/>
</dbReference>
<dbReference type="Proteomes" id="UP000017819">
    <property type="component" value="Unassembled WGS sequence"/>
</dbReference>
<evidence type="ECO:0000313" key="3">
    <source>
        <dbReference type="EMBL" id="ESR26995.1"/>
    </source>
</evidence>
<protein>
    <recommendedName>
        <fullName evidence="2">TadE-like domain-containing protein</fullName>
    </recommendedName>
</protein>
<dbReference type="PATRIC" id="fig|631454.5.peg.413"/>
<reference evidence="3 4" key="1">
    <citation type="journal article" date="2014" name="Genome Announc.">
        <title>Draft Genome Sequence of Lutibaculum baratangense Strain AMV1T, Isolated from a Mud Volcano in Andamans, India.</title>
        <authorList>
            <person name="Singh A."/>
            <person name="Sreenivas A."/>
            <person name="Sathyanarayana Reddy G."/>
            <person name="Pinnaka A.K."/>
            <person name="Shivaji S."/>
        </authorList>
    </citation>
    <scope>NUCLEOTIDE SEQUENCE [LARGE SCALE GENOMIC DNA]</scope>
    <source>
        <strain evidence="3 4">AMV1</strain>
    </source>
</reference>
<gene>
    <name evidence="3" type="ORF">N177_0421</name>
</gene>
<evidence type="ECO:0000313" key="4">
    <source>
        <dbReference type="Proteomes" id="UP000017819"/>
    </source>
</evidence>
<dbReference type="AlphaFoldDB" id="V4RVC7"/>
<dbReference type="EMBL" id="AWXZ01000012">
    <property type="protein sequence ID" value="ESR26995.1"/>
    <property type="molecule type" value="Genomic_DNA"/>
</dbReference>
<keyword evidence="4" id="KW-1185">Reference proteome</keyword>
<dbReference type="STRING" id="631454.N177_0421"/>
<feature type="transmembrane region" description="Helical" evidence="1">
    <location>
        <begin position="26"/>
        <end position="52"/>
    </location>
</feature>
<keyword evidence="1" id="KW-0472">Membrane</keyword>
<feature type="domain" description="TadE-like" evidence="2">
    <location>
        <begin position="24"/>
        <end position="64"/>
    </location>
</feature>
<dbReference type="InterPro" id="IPR012495">
    <property type="entry name" value="TadE-like_dom"/>
</dbReference>
<keyword evidence="1" id="KW-1133">Transmembrane helix</keyword>
<accession>V4RVC7</accession>
<evidence type="ECO:0000256" key="1">
    <source>
        <dbReference type="SAM" id="Phobius"/>
    </source>
</evidence>